<evidence type="ECO:0000313" key="2">
    <source>
        <dbReference type="Proteomes" id="UP000837932"/>
    </source>
</evidence>
<comment type="caution">
    <text evidence="1">The sequence shown here is derived from an EMBL/GenBank/DDBJ whole genome shotgun (WGS) entry which is preliminary data.</text>
</comment>
<organism evidence="1 2">
    <name type="scientific">Emticicia aquatica</name>
    <dbReference type="NCBI Taxonomy" id="1681835"/>
    <lineage>
        <taxon>Bacteria</taxon>
        <taxon>Pseudomonadati</taxon>
        <taxon>Bacteroidota</taxon>
        <taxon>Cytophagia</taxon>
        <taxon>Cytophagales</taxon>
        <taxon>Leadbetterellaceae</taxon>
        <taxon>Emticicia</taxon>
    </lineage>
</organism>
<reference evidence="1" key="1">
    <citation type="submission" date="2021-12" db="EMBL/GenBank/DDBJ databases">
        <authorList>
            <person name="Rodrigo-Torres L."/>
            <person name="Arahal R. D."/>
            <person name="Lucena T."/>
        </authorList>
    </citation>
    <scope>NUCLEOTIDE SEQUENCE</scope>
    <source>
        <strain evidence="1">CECT 8858</strain>
    </source>
</reference>
<dbReference type="EMBL" id="CAKLPY010000001">
    <property type="protein sequence ID" value="CAH0994586.1"/>
    <property type="molecule type" value="Genomic_DNA"/>
</dbReference>
<protein>
    <recommendedName>
        <fullName evidence="3">DUF2141 domain-containing protein</fullName>
    </recommendedName>
</protein>
<dbReference type="Proteomes" id="UP000837932">
    <property type="component" value="Unassembled WGS sequence"/>
</dbReference>
<evidence type="ECO:0000313" key="1">
    <source>
        <dbReference type="EMBL" id="CAH0994586.1"/>
    </source>
</evidence>
<proteinExistence type="predicted"/>
<gene>
    <name evidence="1" type="ORF">EMA8858_00696</name>
</gene>
<name>A0ABM9AM16_9BACT</name>
<keyword evidence="2" id="KW-1185">Reference proteome</keyword>
<evidence type="ECO:0008006" key="3">
    <source>
        <dbReference type="Google" id="ProtNLM"/>
    </source>
</evidence>
<dbReference type="RefSeq" id="WP_238804471.1">
    <property type="nucleotide sequence ID" value="NZ_CAKLPY010000001.1"/>
</dbReference>
<dbReference type="Pfam" id="PF09912">
    <property type="entry name" value="DUF2141"/>
    <property type="match status" value="1"/>
</dbReference>
<sequence>MKKILFLFFFANVVVAQKFTLKVSVVGFENNQGKLFFQLLDAKEKIIKQSSEVIDNKQVVIETKDLLAGKYVVKVFQDENNNKKLDTGMFGIPKEPWGLSNNIKAVLGPPKWDDMIFEIKANKEISIKLH</sequence>
<accession>A0ABM9AM16</accession>
<dbReference type="InterPro" id="IPR018673">
    <property type="entry name" value="DUF2141"/>
</dbReference>